<dbReference type="GO" id="GO:0006281">
    <property type="term" value="P:DNA repair"/>
    <property type="evidence" value="ECO:0007669"/>
    <property type="project" value="InterPro"/>
</dbReference>
<comment type="caution">
    <text evidence="9">The sequence shown here is derived from an EMBL/GenBank/DDBJ whole genome shotgun (WGS) entry which is preliminary data.</text>
</comment>
<dbReference type="AlphaFoldDB" id="A0A0G0FFM3"/>
<dbReference type="GO" id="GO:0008409">
    <property type="term" value="F:5'-3' exonuclease activity"/>
    <property type="evidence" value="ECO:0007669"/>
    <property type="project" value="InterPro"/>
</dbReference>
<keyword evidence="5 9" id="KW-0269">Exonuclease</keyword>
<evidence type="ECO:0000256" key="3">
    <source>
        <dbReference type="ARBA" id="ARBA00022722"/>
    </source>
</evidence>
<dbReference type="Gene3D" id="3.90.1640.30">
    <property type="match status" value="1"/>
</dbReference>
<feature type="domain" description="DHHA1" evidence="7">
    <location>
        <begin position="349"/>
        <end position="439"/>
    </location>
</feature>
<evidence type="ECO:0000259" key="7">
    <source>
        <dbReference type="Pfam" id="PF02272"/>
    </source>
</evidence>
<keyword evidence="4" id="KW-0378">Hydrolase</keyword>
<dbReference type="EMBL" id="LBSK01000021">
    <property type="protein sequence ID" value="KKQ16592.1"/>
    <property type="molecule type" value="Genomic_DNA"/>
</dbReference>
<dbReference type="GO" id="GO:0006310">
    <property type="term" value="P:DNA recombination"/>
    <property type="evidence" value="ECO:0007669"/>
    <property type="project" value="InterPro"/>
</dbReference>
<gene>
    <name evidence="9" type="ORF">US29_C0021G0008</name>
</gene>
<accession>A0A0G0FFM3</accession>
<feature type="domain" description="DDH" evidence="6">
    <location>
        <begin position="69"/>
        <end position="229"/>
    </location>
</feature>
<dbReference type="Pfam" id="PF02272">
    <property type="entry name" value="DHHA1"/>
    <property type="match status" value="1"/>
</dbReference>
<proteinExistence type="inferred from homology"/>
<organism evidence="9 10">
    <name type="scientific">candidate division WS6 bacterium GW2011_GWF1_36_8</name>
    <dbReference type="NCBI Taxonomy" id="1619098"/>
    <lineage>
        <taxon>Bacteria</taxon>
        <taxon>Candidatus Dojkabacteria</taxon>
    </lineage>
</organism>
<protein>
    <recommendedName>
        <fullName evidence="2">Single-stranded-DNA-specific exonuclease RecJ</fullName>
    </recommendedName>
</protein>
<evidence type="ECO:0000256" key="2">
    <source>
        <dbReference type="ARBA" id="ARBA00019841"/>
    </source>
</evidence>
<name>A0A0G0FFM3_9BACT</name>
<dbReference type="PANTHER" id="PTHR30255">
    <property type="entry name" value="SINGLE-STRANDED-DNA-SPECIFIC EXONUCLEASE RECJ"/>
    <property type="match status" value="1"/>
</dbReference>
<evidence type="ECO:0000259" key="6">
    <source>
        <dbReference type="Pfam" id="PF01368"/>
    </source>
</evidence>
<dbReference type="Pfam" id="PF01368">
    <property type="entry name" value="DHH"/>
    <property type="match status" value="1"/>
</dbReference>
<dbReference type="Pfam" id="PF17768">
    <property type="entry name" value="RecJ_OB"/>
    <property type="match status" value="1"/>
</dbReference>
<dbReference type="NCBIfam" id="TIGR00644">
    <property type="entry name" value="recJ"/>
    <property type="match status" value="1"/>
</dbReference>
<dbReference type="InterPro" id="IPR003156">
    <property type="entry name" value="DHHA1_dom"/>
</dbReference>
<dbReference type="InterPro" id="IPR051673">
    <property type="entry name" value="SSDNA_exonuclease_RecJ"/>
</dbReference>
<dbReference type="InterPro" id="IPR001667">
    <property type="entry name" value="DDH_dom"/>
</dbReference>
<evidence type="ECO:0000256" key="5">
    <source>
        <dbReference type="ARBA" id="ARBA00022839"/>
    </source>
</evidence>
<evidence type="ECO:0000256" key="4">
    <source>
        <dbReference type="ARBA" id="ARBA00022801"/>
    </source>
</evidence>
<evidence type="ECO:0000313" key="10">
    <source>
        <dbReference type="Proteomes" id="UP000033886"/>
    </source>
</evidence>
<dbReference type="Proteomes" id="UP000033886">
    <property type="component" value="Unassembled WGS sequence"/>
</dbReference>
<keyword evidence="3" id="KW-0540">Nuclease</keyword>
<evidence type="ECO:0000259" key="8">
    <source>
        <dbReference type="Pfam" id="PF17768"/>
    </source>
</evidence>
<dbReference type="InterPro" id="IPR004610">
    <property type="entry name" value="RecJ"/>
</dbReference>
<reference evidence="9 10" key="1">
    <citation type="journal article" date="2015" name="Nature">
        <title>rRNA introns, odd ribosomes, and small enigmatic genomes across a large radiation of phyla.</title>
        <authorList>
            <person name="Brown C.T."/>
            <person name="Hug L.A."/>
            <person name="Thomas B.C."/>
            <person name="Sharon I."/>
            <person name="Castelle C.J."/>
            <person name="Singh A."/>
            <person name="Wilkins M.J."/>
            <person name="Williams K.H."/>
            <person name="Banfield J.F."/>
        </authorList>
    </citation>
    <scope>NUCLEOTIDE SEQUENCE [LARGE SCALE GENOMIC DNA]</scope>
</reference>
<dbReference type="SUPFAM" id="SSF64182">
    <property type="entry name" value="DHH phosphoesterases"/>
    <property type="match status" value="1"/>
</dbReference>
<sequence>MSLETKSNWNIPEKLKKEDLVKYLLSKRDIKNVEDFLNPSLENIPSCDKLFNAKKAAKKILKLVKAGKKIAIHGDYDSDGICATSLLWSFLYRDLAKHLDVKVDVVPYIPSRIDQGYGLTESSLNDVIALGADLLISVDCGVRDKVLINKYVEEKKLDFVITDHHQPPEDIATNLNYILVHQMYPGKEYPDREICGTTVAFLLVQAIKAEVGMDTEINENTKGLDLVALSTVTDMMPLVGVNRIFVTHGLKQLQKGTRLGFRMLALRAGIEPKDTDTYHLGYVIGPRINAAGRIGSPLEAVKLLVSTDEKQCQEIANDLNDVNFSRQKMTSDILENAKMNIVETDNLIFVLGNGWHEGIIGLVAGKLGEEFYKPVLVATNNEGVIKGSARSIKGFNITKALEKYEKYLERFGGHELAAGFTAKLETIEEFRTEITNYANETITEENLTRDVKIDLNLDADDVSYALINSMKALEPYGYGNPKPLIYLEDLIVVKKYIMGKEKSHMKLMVKGTGVELLNIVLFNCFDDTEKVNENDSIDVIGYPSVNVWNGNETIQFQAKEWRKHIS</sequence>
<comment type="similarity">
    <text evidence="1">Belongs to the RecJ family.</text>
</comment>
<dbReference type="PATRIC" id="fig|1619098.3.peg.267"/>
<dbReference type="InterPro" id="IPR038763">
    <property type="entry name" value="DHH_sf"/>
</dbReference>
<dbReference type="PANTHER" id="PTHR30255:SF2">
    <property type="entry name" value="SINGLE-STRANDED-DNA-SPECIFIC EXONUCLEASE RECJ"/>
    <property type="match status" value="1"/>
</dbReference>
<feature type="domain" description="RecJ OB" evidence="8">
    <location>
        <begin position="453"/>
        <end position="559"/>
    </location>
</feature>
<evidence type="ECO:0000313" key="9">
    <source>
        <dbReference type="EMBL" id="KKQ16592.1"/>
    </source>
</evidence>
<dbReference type="Gene3D" id="3.10.310.30">
    <property type="match status" value="1"/>
</dbReference>
<dbReference type="GO" id="GO:0003676">
    <property type="term" value="F:nucleic acid binding"/>
    <property type="evidence" value="ECO:0007669"/>
    <property type="project" value="InterPro"/>
</dbReference>
<evidence type="ECO:0000256" key="1">
    <source>
        <dbReference type="ARBA" id="ARBA00005915"/>
    </source>
</evidence>
<dbReference type="InterPro" id="IPR041122">
    <property type="entry name" value="RecJ_OB"/>
</dbReference>